<organism evidence="9 10">
    <name type="scientific">Zostera marina</name>
    <name type="common">Eelgrass</name>
    <dbReference type="NCBI Taxonomy" id="29655"/>
    <lineage>
        <taxon>Eukaryota</taxon>
        <taxon>Viridiplantae</taxon>
        <taxon>Streptophyta</taxon>
        <taxon>Embryophyta</taxon>
        <taxon>Tracheophyta</taxon>
        <taxon>Spermatophyta</taxon>
        <taxon>Magnoliopsida</taxon>
        <taxon>Liliopsida</taxon>
        <taxon>Zosteraceae</taxon>
        <taxon>Zostera</taxon>
    </lineage>
</organism>
<dbReference type="EMBL" id="LFYR01001010">
    <property type="protein sequence ID" value="KMZ65856.1"/>
    <property type="molecule type" value="Genomic_DNA"/>
</dbReference>
<evidence type="ECO:0000313" key="9">
    <source>
        <dbReference type="EMBL" id="KMZ65856.1"/>
    </source>
</evidence>
<dbReference type="Proteomes" id="UP000036987">
    <property type="component" value="Unassembled WGS sequence"/>
</dbReference>
<gene>
    <name evidence="9" type="ORF">ZOSMA_309G00050</name>
</gene>
<evidence type="ECO:0000256" key="5">
    <source>
        <dbReference type="ARBA" id="ARBA00023163"/>
    </source>
</evidence>
<evidence type="ECO:0000256" key="1">
    <source>
        <dbReference type="ARBA" id="ARBA00004123"/>
    </source>
</evidence>
<keyword evidence="10" id="KW-1185">Reference proteome</keyword>
<dbReference type="PANTHER" id="PTHR13286:SF6">
    <property type="entry name" value="HISTONE DEACETYLASE COMPLEX SUBUNIT SAP30L-RELATED"/>
    <property type="match status" value="1"/>
</dbReference>
<dbReference type="Pfam" id="PF13867">
    <property type="entry name" value="SAP30_Sin3_bdg"/>
    <property type="match status" value="1"/>
</dbReference>
<keyword evidence="5" id="KW-0804">Transcription</keyword>
<keyword evidence="6" id="KW-0539">Nucleus</keyword>
<keyword evidence="3" id="KW-0678">Repressor</keyword>
<evidence type="ECO:0000259" key="8">
    <source>
        <dbReference type="Pfam" id="PF13867"/>
    </source>
</evidence>
<dbReference type="InterPro" id="IPR024145">
    <property type="entry name" value="His_deAcase_SAP30/SAP30L"/>
</dbReference>
<dbReference type="GO" id="GO:0006355">
    <property type="term" value="P:regulation of DNA-templated transcription"/>
    <property type="evidence" value="ECO:0000318"/>
    <property type="project" value="GO_Central"/>
</dbReference>
<sequence length="221" mass="25480">MVARLSILLVRVSGYPCFWYSDHIGTVFRYCFRFILIRYQFSSIDYSMTGSDQRNEVRLQRNAPSVIEPATGHEDNGIIDMDENEINFKLHSGITITIIITTRILFLVIITIIMLIMTMILKNSITEDGSLTGHPQFTSLYLNYQSHLNLLWKKVDLSELEADTLSRYRRYFNLVDATGPNPSKDQLLEAVQRHFTSQKMDKFQVIGGFLNAAKRLKNLCT</sequence>
<feature type="transmembrane region" description="Helical" evidence="7">
    <location>
        <begin position="94"/>
        <end position="116"/>
    </location>
</feature>
<dbReference type="InterPro" id="IPR038291">
    <property type="entry name" value="SAP30_C_sf"/>
</dbReference>
<dbReference type="PANTHER" id="PTHR13286">
    <property type="entry name" value="SAP30"/>
    <property type="match status" value="1"/>
</dbReference>
<keyword evidence="7" id="KW-1133">Transmembrane helix</keyword>
<dbReference type="GO" id="GO:0003712">
    <property type="term" value="F:transcription coregulator activity"/>
    <property type="evidence" value="ECO:0000318"/>
    <property type="project" value="GO_Central"/>
</dbReference>
<reference evidence="10" key="1">
    <citation type="journal article" date="2016" name="Nature">
        <title>The genome of the seagrass Zostera marina reveals angiosperm adaptation to the sea.</title>
        <authorList>
            <person name="Olsen J.L."/>
            <person name="Rouze P."/>
            <person name="Verhelst B."/>
            <person name="Lin Y.-C."/>
            <person name="Bayer T."/>
            <person name="Collen J."/>
            <person name="Dattolo E."/>
            <person name="De Paoli E."/>
            <person name="Dittami S."/>
            <person name="Maumus F."/>
            <person name="Michel G."/>
            <person name="Kersting A."/>
            <person name="Lauritano C."/>
            <person name="Lohaus R."/>
            <person name="Toepel M."/>
            <person name="Tonon T."/>
            <person name="Vanneste K."/>
            <person name="Amirebrahimi M."/>
            <person name="Brakel J."/>
            <person name="Bostroem C."/>
            <person name="Chovatia M."/>
            <person name="Grimwood J."/>
            <person name="Jenkins J.W."/>
            <person name="Jueterbock A."/>
            <person name="Mraz A."/>
            <person name="Stam W.T."/>
            <person name="Tice H."/>
            <person name="Bornberg-Bauer E."/>
            <person name="Green P.J."/>
            <person name="Pearson G.A."/>
            <person name="Procaccini G."/>
            <person name="Duarte C.M."/>
            <person name="Schmutz J."/>
            <person name="Reusch T.B.H."/>
            <person name="Van de Peer Y."/>
        </authorList>
    </citation>
    <scope>NUCLEOTIDE SEQUENCE [LARGE SCALE GENOMIC DNA]</scope>
    <source>
        <strain evidence="10">cv. Finnish</strain>
    </source>
</reference>
<keyword evidence="7" id="KW-0812">Transmembrane</keyword>
<evidence type="ECO:0000256" key="7">
    <source>
        <dbReference type="SAM" id="Phobius"/>
    </source>
</evidence>
<keyword evidence="7" id="KW-0472">Membrane</keyword>
<feature type="domain" description="Histone deacetylase complex subunit SAP30 Sin3 binding" evidence="8">
    <location>
        <begin position="160"/>
        <end position="214"/>
    </location>
</feature>
<keyword evidence="4" id="KW-0805">Transcription regulation</keyword>
<proteinExistence type="inferred from homology"/>
<comment type="caution">
    <text evidence="9">The sequence shown here is derived from an EMBL/GenBank/DDBJ whole genome shotgun (WGS) entry which is preliminary data.</text>
</comment>
<accession>A0A0K9PA56</accession>
<protein>
    <recommendedName>
        <fullName evidence="8">Histone deacetylase complex subunit SAP30 Sin3 binding domain-containing protein</fullName>
    </recommendedName>
</protein>
<name>A0A0K9PA56_ZOSMR</name>
<comment type="subcellular location">
    <subcellularLocation>
        <location evidence="1">Nucleus</location>
    </subcellularLocation>
</comment>
<dbReference type="InterPro" id="IPR025718">
    <property type="entry name" value="SAP30_Sin3-bd"/>
</dbReference>
<dbReference type="AlphaFoldDB" id="A0A0K9PA56"/>
<dbReference type="OrthoDB" id="510958at2759"/>
<evidence type="ECO:0000256" key="4">
    <source>
        <dbReference type="ARBA" id="ARBA00023015"/>
    </source>
</evidence>
<comment type="similarity">
    <text evidence="2">Belongs to the SAP30 family.</text>
</comment>
<evidence type="ECO:0000256" key="3">
    <source>
        <dbReference type="ARBA" id="ARBA00022491"/>
    </source>
</evidence>
<dbReference type="Gene3D" id="6.10.160.20">
    <property type="match status" value="1"/>
</dbReference>
<evidence type="ECO:0000256" key="6">
    <source>
        <dbReference type="ARBA" id="ARBA00023242"/>
    </source>
</evidence>
<evidence type="ECO:0000256" key="2">
    <source>
        <dbReference type="ARBA" id="ARBA00006283"/>
    </source>
</evidence>
<dbReference type="GO" id="GO:0000118">
    <property type="term" value="C:histone deacetylase complex"/>
    <property type="evidence" value="ECO:0000318"/>
    <property type="project" value="GO_Central"/>
</dbReference>
<evidence type="ECO:0000313" key="10">
    <source>
        <dbReference type="Proteomes" id="UP000036987"/>
    </source>
</evidence>